<dbReference type="KEGG" id="dmm:dnm_077900"/>
<accession>A0A975BU02</accession>
<keyword evidence="1" id="KW-0472">Membrane</keyword>
<reference evidence="2" key="1">
    <citation type="journal article" date="2021" name="Microb. Physiol.">
        <title>Proteogenomic Insights into the Physiology of Marine, Sulfate-Reducing, Filamentous Desulfonema limicola and Desulfonema magnum.</title>
        <authorList>
            <person name="Schnaars V."/>
            <person name="Wohlbrand L."/>
            <person name="Scheve S."/>
            <person name="Hinrichs C."/>
            <person name="Reinhardt R."/>
            <person name="Rabus R."/>
        </authorList>
    </citation>
    <scope>NUCLEOTIDE SEQUENCE</scope>
    <source>
        <strain evidence="2">4be13</strain>
    </source>
</reference>
<gene>
    <name evidence="2" type="ORF">dnm_077900</name>
</gene>
<keyword evidence="1" id="KW-1133">Transmembrane helix</keyword>
<keyword evidence="1" id="KW-0812">Transmembrane</keyword>
<dbReference type="RefSeq" id="WP_207679376.1">
    <property type="nucleotide sequence ID" value="NZ_CP061800.1"/>
</dbReference>
<proteinExistence type="predicted"/>
<evidence type="ECO:0000256" key="1">
    <source>
        <dbReference type="SAM" id="Phobius"/>
    </source>
</evidence>
<dbReference type="EMBL" id="CP061800">
    <property type="protein sequence ID" value="QTA91716.1"/>
    <property type="molecule type" value="Genomic_DNA"/>
</dbReference>
<name>A0A975BU02_9BACT</name>
<evidence type="ECO:0000313" key="2">
    <source>
        <dbReference type="EMBL" id="QTA91716.1"/>
    </source>
</evidence>
<organism evidence="2 3">
    <name type="scientific">Desulfonema magnum</name>
    <dbReference type="NCBI Taxonomy" id="45655"/>
    <lineage>
        <taxon>Bacteria</taxon>
        <taxon>Pseudomonadati</taxon>
        <taxon>Thermodesulfobacteriota</taxon>
        <taxon>Desulfobacteria</taxon>
        <taxon>Desulfobacterales</taxon>
        <taxon>Desulfococcaceae</taxon>
        <taxon>Desulfonema</taxon>
    </lineage>
</organism>
<sequence>MDSWFFLKIIWASLTLVISGVTVLILWRARGILSWKKSLKGELKELKTNSELSAPGRKAGIQIILNRCDEVFHSFSPGIGELQDIPQFITSIAACQHPRSERPELRMTIGHFLRSLEKSLDRFDRILRRPGFRKLQYLNIRSIRKSRQWYLRISESPLCNWYLRHQNNIRRFFQSRLFLFPDPFTWLAYLSHRLTILTLTKYLMADIYLFLGKLALEAYSNEEIFVQEENEDELEKTLDDLDFLENNEESLADPEIQEIRKRLISVSGLLMSNPGFDQWKNAVHEAAIFISKKHFPESDHPLEEAVIGPLLEKTHAWVSSFSKGEDLPLVNRFYKMRLDTLYRSKSLSDTLLPRPFRSFVEKALKTYGWLRWPLKTYQLAKKSSPWKIALEVGWIAAKKASLAHICGKTFDKACKELESVYSRSRELKKQRSK</sequence>
<dbReference type="Proteomes" id="UP000663722">
    <property type="component" value="Chromosome"/>
</dbReference>
<keyword evidence="3" id="KW-1185">Reference proteome</keyword>
<feature type="transmembrane region" description="Helical" evidence="1">
    <location>
        <begin position="6"/>
        <end position="27"/>
    </location>
</feature>
<protein>
    <submittedName>
        <fullName evidence="2">Uncharacterized protein</fullName>
    </submittedName>
</protein>
<dbReference type="AlphaFoldDB" id="A0A975BU02"/>
<evidence type="ECO:0000313" key="3">
    <source>
        <dbReference type="Proteomes" id="UP000663722"/>
    </source>
</evidence>